<dbReference type="EC" id="4.1.3.30" evidence="1"/>
<dbReference type="AlphaFoldDB" id="A0A840N038"/>
<evidence type="ECO:0000313" key="1">
    <source>
        <dbReference type="EMBL" id="MBB5053585.1"/>
    </source>
</evidence>
<protein>
    <submittedName>
        <fullName evidence="1">Methylisocitrate lyase</fullName>
        <ecNumber evidence="1">4.1.3.30</ecNumber>
    </submittedName>
</protein>
<reference evidence="1 2" key="1">
    <citation type="submission" date="2020-08" db="EMBL/GenBank/DDBJ databases">
        <title>Genomic Encyclopedia of Type Strains, Phase IV (KMG-IV): sequencing the most valuable type-strain genomes for metagenomic binning, comparative biology and taxonomic classification.</title>
        <authorList>
            <person name="Goeker M."/>
        </authorList>
    </citation>
    <scope>NUCLEOTIDE SEQUENCE [LARGE SCALE GENOMIC DNA]</scope>
    <source>
        <strain evidence="1 2">DSM 17498</strain>
    </source>
</reference>
<dbReference type="EMBL" id="JACHIJ010000005">
    <property type="protein sequence ID" value="MBB5053585.1"/>
    <property type="molecule type" value="Genomic_DNA"/>
</dbReference>
<keyword evidence="1" id="KW-0456">Lyase</keyword>
<dbReference type="InterPro" id="IPR015813">
    <property type="entry name" value="Pyrv/PenolPyrv_kinase-like_dom"/>
</dbReference>
<dbReference type="Gene3D" id="3.20.20.60">
    <property type="entry name" value="Phosphoenolpyruvate-binding domains"/>
    <property type="match status" value="1"/>
</dbReference>
<dbReference type="GO" id="GO:0046421">
    <property type="term" value="F:methylisocitrate lyase activity"/>
    <property type="evidence" value="ECO:0007669"/>
    <property type="project" value="UniProtKB-EC"/>
</dbReference>
<name>A0A840N038_9BRAD</name>
<dbReference type="SUPFAM" id="SSF51621">
    <property type="entry name" value="Phosphoenolpyruvate/pyruvate domain"/>
    <property type="match status" value="1"/>
</dbReference>
<organism evidence="1 2">
    <name type="scientific">Afipia massiliensis</name>
    <dbReference type="NCBI Taxonomy" id="211460"/>
    <lineage>
        <taxon>Bacteria</taxon>
        <taxon>Pseudomonadati</taxon>
        <taxon>Pseudomonadota</taxon>
        <taxon>Alphaproteobacteria</taxon>
        <taxon>Hyphomicrobiales</taxon>
        <taxon>Nitrobacteraceae</taxon>
        <taxon>Afipia</taxon>
    </lineage>
</organism>
<comment type="caution">
    <text evidence="1">The sequence shown here is derived from an EMBL/GenBank/DDBJ whole genome shotgun (WGS) entry which is preliminary data.</text>
</comment>
<evidence type="ECO:0000313" key="2">
    <source>
        <dbReference type="Proteomes" id="UP000521227"/>
    </source>
</evidence>
<dbReference type="InterPro" id="IPR040442">
    <property type="entry name" value="Pyrv_kinase-like_dom_sf"/>
</dbReference>
<sequence>MTEFSKTPFFTAQEFKDMGYHMVIWPVSSLRVANNDLPPLKWSSLKYDFRMEDRIDGKEKEYG</sequence>
<accession>A0A840N038</accession>
<dbReference type="Proteomes" id="UP000521227">
    <property type="component" value="Unassembled WGS sequence"/>
</dbReference>
<gene>
    <name evidence="1" type="ORF">HNQ36_003585</name>
</gene>
<proteinExistence type="predicted"/>